<feature type="compositionally biased region" description="Polar residues" evidence="1">
    <location>
        <begin position="169"/>
        <end position="183"/>
    </location>
</feature>
<protein>
    <recommendedName>
        <fullName evidence="3">UBX domain-containing protein</fullName>
    </recommendedName>
</protein>
<comment type="caution">
    <text evidence="4">The sequence shown here is derived from an EMBL/GenBank/DDBJ whole genome shotgun (WGS) entry which is preliminary data.</text>
</comment>
<keyword evidence="2" id="KW-0472">Membrane</keyword>
<feature type="transmembrane region" description="Helical" evidence="2">
    <location>
        <begin position="6"/>
        <end position="22"/>
    </location>
</feature>
<feature type="compositionally biased region" description="Acidic residues" evidence="1">
    <location>
        <begin position="156"/>
        <end position="167"/>
    </location>
</feature>
<evidence type="ECO:0000256" key="1">
    <source>
        <dbReference type="SAM" id="MobiDB-lite"/>
    </source>
</evidence>
<dbReference type="SMART" id="SM00166">
    <property type="entry name" value="UBX"/>
    <property type="match status" value="1"/>
</dbReference>
<organism evidence="4 5">
    <name type="scientific">Porites evermanni</name>
    <dbReference type="NCBI Taxonomy" id="104178"/>
    <lineage>
        <taxon>Eukaryota</taxon>
        <taxon>Metazoa</taxon>
        <taxon>Cnidaria</taxon>
        <taxon>Anthozoa</taxon>
        <taxon>Hexacorallia</taxon>
        <taxon>Scleractinia</taxon>
        <taxon>Fungiina</taxon>
        <taxon>Poritidae</taxon>
        <taxon>Porites</taxon>
    </lineage>
</organism>
<dbReference type="Gene3D" id="3.10.20.90">
    <property type="entry name" value="Phosphatidylinositol 3-kinase Catalytic Subunit, Chain A, domain 1"/>
    <property type="match status" value="1"/>
</dbReference>
<evidence type="ECO:0000313" key="4">
    <source>
        <dbReference type="EMBL" id="CAH3158531.1"/>
    </source>
</evidence>
<dbReference type="PROSITE" id="PS50033">
    <property type="entry name" value="UBX"/>
    <property type="match status" value="1"/>
</dbReference>
<name>A0ABN8QBG9_9CNID</name>
<keyword evidence="2" id="KW-1133">Transmembrane helix</keyword>
<feature type="region of interest" description="Disordered" evidence="1">
    <location>
        <begin position="156"/>
        <end position="183"/>
    </location>
</feature>
<keyword evidence="2" id="KW-0812">Transmembrane</keyword>
<dbReference type="Pfam" id="PF00789">
    <property type="entry name" value="UBX"/>
    <property type="match status" value="1"/>
</dbReference>
<dbReference type="PANTHER" id="PTHR23322">
    <property type="entry name" value="FAS-ASSOCIATED PROTEIN"/>
    <property type="match status" value="1"/>
</dbReference>
<evidence type="ECO:0000313" key="5">
    <source>
        <dbReference type="Proteomes" id="UP001159427"/>
    </source>
</evidence>
<dbReference type="InterPro" id="IPR050730">
    <property type="entry name" value="UBX_domain-protein"/>
</dbReference>
<keyword evidence="5" id="KW-1185">Reference proteome</keyword>
<feature type="domain" description="UBX" evidence="3">
    <location>
        <begin position="206"/>
        <end position="281"/>
    </location>
</feature>
<gene>
    <name evidence="4" type="ORF">PEVE_00002906</name>
</gene>
<feature type="transmembrane region" description="Helical" evidence="2">
    <location>
        <begin position="34"/>
        <end position="59"/>
    </location>
</feature>
<dbReference type="Proteomes" id="UP001159427">
    <property type="component" value="Unassembled WGS sequence"/>
</dbReference>
<evidence type="ECO:0000259" key="3">
    <source>
        <dbReference type="PROSITE" id="PS50033"/>
    </source>
</evidence>
<dbReference type="EMBL" id="CALNXI010001171">
    <property type="protein sequence ID" value="CAH3158531.1"/>
    <property type="molecule type" value="Genomic_DNA"/>
</dbReference>
<evidence type="ECO:0000256" key="2">
    <source>
        <dbReference type="SAM" id="Phobius"/>
    </source>
</evidence>
<reference evidence="4 5" key="1">
    <citation type="submission" date="2022-05" db="EMBL/GenBank/DDBJ databases">
        <authorList>
            <consortium name="Genoscope - CEA"/>
            <person name="William W."/>
        </authorList>
    </citation>
    <scope>NUCLEOTIDE SEQUENCE [LARGE SCALE GENOMIC DNA]</scope>
</reference>
<dbReference type="InterPro" id="IPR001012">
    <property type="entry name" value="UBX_dom"/>
</dbReference>
<proteinExistence type="predicted"/>
<dbReference type="InterPro" id="IPR029071">
    <property type="entry name" value="Ubiquitin-like_domsf"/>
</dbReference>
<accession>A0ABN8QBG9</accession>
<dbReference type="SUPFAM" id="SSF54236">
    <property type="entry name" value="Ubiquitin-like"/>
    <property type="match status" value="1"/>
</dbReference>
<sequence>MAFDKTWIVLIAGCGVLGLAFWGGMNAMTLKMTLLWLFISFGFLTLIMHLFGSPISLLLGKVLQTSSADGSCKKARYSDAELNEKRKRILQMKQFLQDNKVDIYKENVLAPREEALRAKKEAEFYKFNSNWKGKGFRLRDDGQVEGEDDFFSQEFLDDENDSSEEGSDAVNTSDTTQGNVSTWKSKQEFLRQRKQTYELPDEPGLQERGVITVALRCPDGAVKRRRFTVESQIKMLYVFAEWLGYSSSRYVISTTFPRKQLSEVTQTFLEAGLTGDTALVLEEI</sequence>